<name>A0ACC0GDI1_9ERIC</name>
<protein>
    <submittedName>
        <fullName evidence="1">Protein WVD2-like 7</fullName>
    </submittedName>
</protein>
<accession>A0ACC0GDI1</accession>
<evidence type="ECO:0000313" key="2">
    <source>
        <dbReference type="Proteomes" id="UP001060215"/>
    </source>
</evidence>
<reference evidence="1 2" key="1">
    <citation type="journal article" date="2022" name="Plant J.">
        <title>Chromosome-level genome of Camellia lanceoleosa provides a valuable resource for understanding genome evolution and self-incompatibility.</title>
        <authorList>
            <person name="Gong W."/>
            <person name="Xiao S."/>
            <person name="Wang L."/>
            <person name="Liao Z."/>
            <person name="Chang Y."/>
            <person name="Mo W."/>
            <person name="Hu G."/>
            <person name="Li W."/>
            <person name="Zhao G."/>
            <person name="Zhu H."/>
            <person name="Hu X."/>
            <person name="Ji K."/>
            <person name="Xiang X."/>
            <person name="Song Q."/>
            <person name="Yuan D."/>
            <person name="Jin S."/>
            <person name="Zhang L."/>
        </authorList>
    </citation>
    <scope>NUCLEOTIDE SEQUENCE [LARGE SCALE GENOMIC DNA]</scope>
    <source>
        <strain evidence="1">SQ_2022a</strain>
    </source>
</reference>
<evidence type="ECO:0000313" key="1">
    <source>
        <dbReference type="EMBL" id="KAI7998894.1"/>
    </source>
</evidence>
<organism evidence="1 2">
    <name type="scientific">Camellia lanceoleosa</name>
    <dbReference type="NCBI Taxonomy" id="1840588"/>
    <lineage>
        <taxon>Eukaryota</taxon>
        <taxon>Viridiplantae</taxon>
        <taxon>Streptophyta</taxon>
        <taxon>Embryophyta</taxon>
        <taxon>Tracheophyta</taxon>
        <taxon>Spermatophyta</taxon>
        <taxon>Magnoliopsida</taxon>
        <taxon>eudicotyledons</taxon>
        <taxon>Gunneridae</taxon>
        <taxon>Pentapetalae</taxon>
        <taxon>asterids</taxon>
        <taxon>Ericales</taxon>
        <taxon>Theaceae</taxon>
        <taxon>Camellia</taxon>
    </lineage>
</organism>
<comment type="caution">
    <text evidence="1">The sequence shown here is derived from an EMBL/GenBank/DDBJ whole genome shotgun (WGS) entry which is preliminary data.</text>
</comment>
<gene>
    <name evidence="1" type="ORF">LOK49_LG10G00897</name>
</gene>
<dbReference type="EMBL" id="CM045767">
    <property type="protein sequence ID" value="KAI7998894.1"/>
    <property type="molecule type" value="Genomic_DNA"/>
</dbReference>
<dbReference type="Proteomes" id="UP001060215">
    <property type="component" value="Chromosome 10"/>
</dbReference>
<sequence length="595" mass="66422">MAGEIEEPFSFSFQADSLHSGSISFGRFEAESLSWERRSSFSHNRYLEEVEKYSKPGSVTEKKAYFEAHFKRKALLSQSSSECQTGIEHQTSENDTTENTGYREEFEHINEGSQSVQYDRSSDGSEYDGDSEVMELDKEDIGASYVEPQFEPALNVSSVVQSVSGLVNTGEAHQTQPQTQSLPAIDDEPGNEVRENLNDEVINVDLTCRDIHLSTNNHTTMKDGSASSEHQLESSPKVGAQLGSKLMKPKSKSPVNVTRVQRRISSDPSKDPAKKPIRTGREVSRTIKAEKHSSQTAALMTRSVHRTSKPEDSKNYKLQVIQDNRSEKELNTKRVIEPKPFASKKVIPKARQTEYRPKQAENSTKPGTKQSSPGLHFKCDERAERRKEFYMKMEEKMQAKEAELNQIQAKKLEKTEAEIKQFRKSLKFKATPMPSFYHEPVQRDSDNNKVVSSNTKSSKLRSKSTPVGGSSARSPSYSKVTNDQDPFNTEKTVKTCDPPHASAATNNSLTSVPSESGASSQSPLTDKVHPPRDEINSEVTGIKEHTKETDMNLQKHRVSGCSKVPKGKRPEGKHKVEVEMVEVERGVHLAVGVAS</sequence>
<keyword evidence="2" id="KW-1185">Reference proteome</keyword>
<proteinExistence type="predicted"/>